<evidence type="ECO:0000256" key="1">
    <source>
        <dbReference type="SAM" id="MobiDB-lite"/>
    </source>
</evidence>
<evidence type="ECO:0000313" key="3">
    <source>
        <dbReference type="EMBL" id="RDW92928.1"/>
    </source>
</evidence>
<keyword evidence="2" id="KW-0732">Signal</keyword>
<feature type="chain" id="PRO_5017640850" description="Cell wall protein" evidence="2">
    <location>
        <begin position="25"/>
        <end position="167"/>
    </location>
</feature>
<organism evidence="3 4">
    <name type="scientific">Aspergillus mulundensis</name>
    <dbReference type="NCBI Taxonomy" id="1810919"/>
    <lineage>
        <taxon>Eukaryota</taxon>
        <taxon>Fungi</taxon>
        <taxon>Dikarya</taxon>
        <taxon>Ascomycota</taxon>
        <taxon>Pezizomycotina</taxon>
        <taxon>Eurotiomycetes</taxon>
        <taxon>Eurotiomycetidae</taxon>
        <taxon>Eurotiales</taxon>
        <taxon>Aspergillaceae</taxon>
        <taxon>Aspergillus</taxon>
        <taxon>Aspergillus subgen. Nidulantes</taxon>
    </lineage>
</organism>
<feature type="signal peptide" evidence="2">
    <location>
        <begin position="1"/>
        <end position="24"/>
    </location>
</feature>
<evidence type="ECO:0000313" key="4">
    <source>
        <dbReference type="Proteomes" id="UP000256690"/>
    </source>
</evidence>
<evidence type="ECO:0000256" key="2">
    <source>
        <dbReference type="SAM" id="SignalP"/>
    </source>
</evidence>
<protein>
    <recommendedName>
        <fullName evidence="5">Cell wall protein</fullName>
    </recommendedName>
</protein>
<feature type="compositionally biased region" description="Polar residues" evidence="1">
    <location>
        <begin position="120"/>
        <end position="130"/>
    </location>
</feature>
<sequence>MIYPILLCLLGLVASSAIASTSNASPHAPLAHLTFTNISCSELADFTANVATVTELKTSILARTPANLLAEVQPALEAIEIHVTTYQDLIHQSSPKACPGTRAARGVNASNVESRVHGNQPRTPGSLQSRQMQEVCDMMTRLENALELLQLPAELLIERLKQLMRCR</sequence>
<dbReference type="GeneID" id="38110620"/>
<accession>A0A3D8T4K4</accession>
<gene>
    <name evidence="3" type="ORF">DSM5745_00250</name>
</gene>
<dbReference type="EMBL" id="PVWQ01000001">
    <property type="protein sequence ID" value="RDW92928.1"/>
    <property type="molecule type" value="Genomic_DNA"/>
</dbReference>
<dbReference type="Proteomes" id="UP000256690">
    <property type="component" value="Unassembled WGS sequence"/>
</dbReference>
<dbReference type="RefSeq" id="XP_026608111.1">
    <property type="nucleotide sequence ID" value="XM_026742266.1"/>
</dbReference>
<feature type="region of interest" description="Disordered" evidence="1">
    <location>
        <begin position="97"/>
        <end position="130"/>
    </location>
</feature>
<evidence type="ECO:0008006" key="5">
    <source>
        <dbReference type="Google" id="ProtNLM"/>
    </source>
</evidence>
<keyword evidence="4" id="KW-1185">Reference proteome</keyword>
<dbReference type="AlphaFoldDB" id="A0A3D8T4K4"/>
<name>A0A3D8T4K4_9EURO</name>
<proteinExistence type="predicted"/>
<comment type="caution">
    <text evidence="3">The sequence shown here is derived from an EMBL/GenBank/DDBJ whole genome shotgun (WGS) entry which is preliminary data.</text>
</comment>
<reference evidence="3 4" key="1">
    <citation type="journal article" date="2018" name="IMA Fungus">
        <title>IMA Genome-F 9: Draft genome sequence of Annulohypoxylon stygium, Aspergillus mulundensis, Berkeleyomyces basicola (syn. Thielaviopsis basicola), Ceratocystis smalleyi, two Cercospora beticola strains, Coleophoma cylindrospora, Fusarium fracticaudum, Phialophora cf. hyalina, and Morchella septimelata.</title>
        <authorList>
            <person name="Wingfield B.D."/>
            <person name="Bills G.F."/>
            <person name="Dong Y."/>
            <person name="Huang W."/>
            <person name="Nel W.J."/>
            <person name="Swalarsk-Parry B.S."/>
            <person name="Vaghefi N."/>
            <person name="Wilken P.M."/>
            <person name="An Z."/>
            <person name="de Beer Z.W."/>
            <person name="De Vos L."/>
            <person name="Chen L."/>
            <person name="Duong T.A."/>
            <person name="Gao Y."/>
            <person name="Hammerbacher A."/>
            <person name="Kikkert J.R."/>
            <person name="Li Y."/>
            <person name="Li H."/>
            <person name="Li K."/>
            <person name="Li Q."/>
            <person name="Liu X."/>
            <person name="Ma X."/>
            <person name="Naidoo K."/>
            <person name="Pethybridge S.J."/>
            <person name="Sun J."/>
            <person name="Steenkamp E.T."/>
            <person name="van der Nest M.A."/>
            <person name="van Wyk S."/>
            <person name="Wingfield M.J."/>
            <person name="Xiong C."/>
            <person name="Yue Q."/>
            <person name="Zhang X."/>
        </authorList>
    </citation>
    <scope>NUCLEOTIDE SEQUENCE [LARGE SCALE GENOMIC DNA]</scope>
    <source>
        <strain evidence="3 4">DSM 5745</strain>
    </source>
</reference>